<evidence type="ECO:0000256" key="2">
    <source>
        <dbReference type="ARBA" id="ARBA00022475"/>
    </source>
</evidence>
<dbReference type="PANTHER" id="PTHR30572">
    <property type="entry name" value="MEMBRANE COMPONENT OF TRANSPORTER-RELATED"/>
    <property type="match status" value="1"/>
</dbReference>
<dbReference type="RefSeq" id="WP_099728747.1">
    <property type="nucleotide sequence ID" value="NZ_CP101833.1"/>
</dbReference>
<accession>A0A2G8IPJ2</accession>
<sequence length="397" mass="42694">MKLFENIKIALNSVLAHKLRSILTMLGIIIGVGSVIAVVAIGQGGEQMLKESISGPNNTIDMTYTPSDEELNANPNALFEAVFTEEDIQSIKTIDGVKQVASSTAQGMQLRFQDTTVDATVNGMNEGYMNVHSLQIAEGQDLKDIDFRSGRRAAIISEGVKKELFHGQKALGEMIWMNGQPVEVIGVLAKQEGMFSFDMNEIYVPFAMLTSTFGLNEYDKLSIQVAHADQMKEVGKNAAALLNENHHTEDAYEMINMEEIAAGIGQITSVMTTIIGSIAGISLLVGGIGVMNIMLVSVTERTREIGIRKALGATRAQILVQFLIESVVLTLIGGLMGIALGLGGASLVSLFAGWPSLVSWQVVCGGVLFSMLIGIIFGLIPANKAARLDPIESLRYE</sequence>
<proteinExistence type="inferred from homology"/>
<feature type="transmembrane region" description="Helical" evidence="7">
    <location>
        <begin position="319"/>
        <end position="352"/>
    </location>
</feature>
<dbReference type="GO" id="GO:0005886">
    <property type="term" value="C:plasma membrane"/>
    <property type="evidence" value="ECO:0007669"/>
    <property type="project" value="UniProtKB-SubCell"/>
</dbReference>
<comment type="similarity">
    <text evidence="6">Belongs to the ABC-4 integral membrane protein family.</text>
</comment>
<feature type="transmembrane region" description="Helical" evidence="7">
    <location>
        <begin position="358"/>
        <end position="380"/>
    </location>
</feature>
<feature type="transmembrane region" description="Helical" evidence="7">
    <location>
        <begin position="274"/>
        <end position="298"/>
    </location>
</feature>
<dbReference type="PANTHER" id="PTHR30572:SF4">
    <property type="entry name" value="ABC TRANSPORTER PERMEASE YTRF"/>
    <property type="match status" value="1"/>
</dbReference>
<dbReference type="InterPro" id="IPR025857">
    <property type="entry name" value="MacB_PCD"/>
</dbReference>
<evidence type="ECO:0000259" key="9">
    <source>
        <dbReference type="Pfam" id="PF12704"/>
    </source>
</evidence>
<evidence type="ECO:0000256" key="1">
    <source>
        <dbReference type="ARBA" id="ARBA00004651"/>
    </source>
</evidence>
<dbReference type="InterPro" id="IPR050250">
    <property type="entry name" value="Macrolide_Exporter_MacB"/>
</dbReference>
<keyword evidence="4 7" id="KW-1133">Transmembrane helix</keyword>
<feature type="domain" description="ABC3 transporter permease C-terminal" evidence="8">
    <location>
        <begin position="277"/>
        <end position="390"/>
    </location>
</feature>
<keyword evidence="3 7" id="KW-0812">Transmembrane</keyword>
<feature type="domain" description="MacB-like periplasmic core" evidence="9">
    <location>
        <begin position="21"/>
        <end position="238"/>
    </location>
</feature>
<comment type="subcellular location">
    <subcellularLocation>
        <location evidence="1">Cell membrane</location>
        <topology evidence="1">Multi-pass membrane protein</topology>
    </subcellularLocation>
</comment>
<dbReference type="InterPro" id="IPR003838">
    <property type="entry name" value="ABC3_permease_C"/>
</dbReference>
<evidence type="ECO:0000256" key="3">
    <source>
        <dbReference type="ARBA" id="ARBA00022692"/>
    </source>
</evidence>
<feature type="transmembrane region" description="Helical" evidence="7">
    <location>
        <begin position="21"/>
        <end position="42"/>
    </location>
</feature>
<evidence type="ECO:0000256" key="7">
    <source>
        <dbReference type="SAM" id="Phobius"/>
    </source>
</evidence>
<evidence type="ECO:0000256" key="5">
    <source>
        <dbReference type="ARBA" id="ARBA00023136"/>
    </source>
</evidence>
<keyword evidence="5 7" id="KW-0472">Membrane</keyword>
<reference evidence="10 11" key="1">
    <citation type="submission" date="2017-11" db="EMBL/GenBank/DDBJ databases">
        <title>Draft genome sequence of Bacillus pumilus 51_5il from lake Gorkoye (Russia: Novosibirsk region).</title>
        <authorList>
            <person name="Shipova A.A."/>
            <person name="Rozanov A.S."/>
            <person name="Bryanskaya A.V."/>
            <person name="Peltek S.E."/>
        </authorList>
    </citation>
    <scope>NUCLEOTIDE SEQUENCE [LARGE SCALE GENOMIC DNA]</scope>
    <source>
        <strain evidence="10 11">51_5il</strain>
    </source>
</reference>
<comment type="caution">
    <text evidence="10">The sequence shown here is derived from an EMBL/GenBank/DDBJ whole genome shotgun (WGS) entry which is preliminary data.</text>
</comment>
<dbReference type="EMBL" id="PEKP01000037">
    <property type="protein sequence ID" value="PIK25382.1"/>
    <property type="molecule type" value="Genomic_DNA"/>
</dbReference>
<organism evidence="10 11">
    <name type="scientific">Bacillus pumilus</name>
    <name type="common">Bacillus mesentericus</name>
    <dbReference type="NCBI Taxonomy" id="1408"/>
    <lineage>
        <taxon>Bacteria</taxon>
        <taxon>Bacillati</taxon>
        <taxon>Bacillota</taxon>
        <taxon>Bacilli</taxon>
        <taxon>Bacillales</taxon>
        <taxon>Bacillaceae</taxon>
        <taxon>Bacillus</taxon>
    </lineage>
</organism>
<evidence type="ECO:0000256" key="4">
    <source>
        <dbReference type="ARBA" id="ARBA00022989"/>
    </source>
</evidence>
<dbReference type="Pfam" id="PF12704">
    <property type="entry name" value="MacB_PCD"/>
    <property type="match status" value="1"/>
</dbReference>
<dbReference type="AlphaFoldDB" id="A0A2G8IPJ2"/>
<gene>
    <name evidence="10" type="ORF">CTV99_18180</name>
</gene>
<evidence type="ECO:0000313" key="10">
    <source>
        <dbReference type="EMBL" id="PIK25382.1"/>
    </source>
</evidence>
<dbReference type="GO" id="GO:0022857">
    <property type="term" value="F:transmembrane transporter activity"/>
    <property type="evidence" value="ECO:0007669"/>
    <property type="project" value="TreeGrafter"/>
</dbReference>
<evidence type="ECO:0000313" key="11">
    <source>
        <dbReference type="Proteomes" id="UP000230768"/>
    </source>
</evidence>
<dbReference type="Pfam" id="PF02687">
    <property type="entry name" value="FtsX"/>
    <property type="match status" value="1"/>
</dbReference>
<dbReference type="Proteomes" id="UP000230768">
    <property type="component" value="Unassembled WGS sequence"/>
</dbReference>
<keyword evidence="2" id="KW-1003">Cell membrane</keyword>
<evidence type="ECO:0000256" key="6">
    <source>
        <dbReference type="ARBA" id="ARBA00038076"/>
    </source>
</evidence>
<name>A0A2G8IPJ2_BACPU</name>
<protein>
    <submittedName>
        <fullName evidence="10">Macrolide ABC transporter permease</fullName>
    </submittedName>
</protein>
<evidence type="ECO:0000259" key="8">
    <source>
        <dbReference type="Pfam" id="PF02687"/>
    </source>
</evidence>